<dbReference type="EMBL" id="CADCTW010000179">
    <property type="protein sequence ID" value="CAA9353762.1"/>
    <property type="molecule type" value="Genomic_DNA"/>
</dbReference>
<dbReference type="PANTHER" id="PTHR30093">
    <property type="entry name" value="GENERAL SECRETION PATHWAY PROTEIN G"/>
    <property type="match status" value="1"/>
</dbReference>
<organism evidence="2">
    <name type="scientific">uncultured Gemmatimonadota bacterium</name>
    <dbReference type="NCBI Taxonomy" id="203437"/>
    <lineage>
        <taxon>Bacteria</taxon>
        <taxon>Pseudomonadati</taxon>
        <taxon>Gemmatimonadota</taxon>
        <taxon>environmental samples</taxon>
    </lineage>
</organism>
<name>A0A6J4MFH5_9BACT</name>
<gene>
    <name evidence="2" type="ORF">AVDCRST_MAG68-3854</name>
</gene>
<keyword evidence="1" id="KW-1133">Transmembrane helix</keyword>
<dbReference type="SUPFAM" id="SSF54523">
    <property type="entry name" value="Pili subunits"/>
    <property type="match status" value="1"/>
</dbReference>
<dbReference type="AlphaFoldDB" id="A0A6J4MFH5"/>
<keyword evidence="1" id="KW-0472">Membrane</keyword>
<feature type="transmembrane region" description="Helical" evidence="1">
    <location>
        <begin position="21"/>
        <end position="39"/>
    </location>
</feature>
<reference evidence="2" key="1">
    <citation type="submission" date="2020-02" db="EMBL/GenBank/DDBJ databases">
        <authorList>
            <person name="Meier V. D."/>
        </authorList>
    </citation>
    <scope>NUCLEOTIDE SEQUENCE</scope>
    <source>
        <strain evidence="2">AVDCRST_MAG68</strain>
    </source>
</reference>
<evidence type="ECO:0008006" key="3">
    <source>
        <dbReference type="Google" id="ProtNLM"/>
    </source>
</evidence>
<accession>A0A6J4MFH5</accession>
<protein>
    <recommendedName>
        <fullName evidence="3">Type IV pilus biogenesis protein PilE</fullName>
    </recommendedName>
</protein>
<keyword evidence="1" id="KW-0812">Transmembrane</keyword>
<sequence length="155" mass="17086">MQHILRRTARRARRGFTMIELIAVVAVIAILVGVAQMNFGQTKEDAYQRAMESDAKNFMTAQEQHYNRHDRYMATVQAVGTAATATAGSFRLSDDVGIRVTGVTQSGYTAELEHRKLKKMKCALNFSTTSGARVVCTGGLPESGWTETGYTFQNS</sequence>
<dbReference type="NCBIfam" id="TIGR02532">
    <property type="entry name" value="IV_pilin_GFxxxE"/>
    <property type="match status" value="1"/>
</dbReference>
<evidence type="ECO:0000256" key="1">
    <source>
        <dbReference type="SAM" id="Phobius"/>
    </source>
</evidence>
<dbReference type="InterPro" id="IPR045584">
    <property type="entry name" value="Pilin-like"/>
</dbReference>
<proteinExistence type="predicted"/>
<dbReference type="Gene3D" id="3.30.700.10">
    <property type="entry name" value="Glycoprotein, Type 4 Pilin"/>
    <property type="match status" value="1"/>
</dbReference>
<evidence type="ECO:0000313" key="2">
    <source>
        <dbReference type="EMBL" id="CAA9353762.1"/>
    </source>
</evidence>
<dbReference type="InterPro" id="IPR012902">
    <property type="entry name" value="N_methyl_site"/>
</dbReference>
<dbReference type="Pfam" id="PF07963">
    <property type="entry name" value="N_methyl"/>
    <property type="match status" value="1"/>
</dbReference>